<organism evidence="1 2">
    <name type="scientific">Eumeta variegata</name>
    <name type="common">Bagworm moth</name>
    <name type="synonym">Eumeta japonica</name>
    <dbReference type="NCBI Taxonomy" id="151549"/>
    <lineage>
        <taxon>Eukaryota</taxon>
        <taxon>Metazoa</taxon>
        <taxon>Ecdysozoa</taxon>
        <taxon>Arthropoda</taxon>
        <taxon>Hexapoda</taxon>
        <taxon>Insecta</taxon>
        <taxon>Pterygota</taxon>
        <taxon>Neoptera</taxon>
        <taxon>Endopterygota</taxon>
        <taxon>Lepidoptera</taxon>
        <taxon>Glossata</taxon>
        <taxon>Ditrysia</taxon>
        <taxon>Tineoidea</taxon>
        <taxon>Psychidae</taxon>
        <taxon>Oiketicinae</taxon>
        <taxon>Eumeta</taxon>
    </lineage>
</organism>
<keyword evidence="2" id="KW-1185">Reference proteome</keyword>
<proteinExistence type="predicted"/>
<dbReference type="AlphaFoldDB" id="A0A4C1WFV8"/>
<gene>
    <name evidence="1" type="ORF">EVAR_81594_1</name>
</gene>
<sequence length="89" mass="10140">MASVSSFLAKKHRDARSYTRGGAARPLIAFEFDYTRVWTAANLIRRDLRRERATTQTSRLAKQYACLQHAVCNPPLTADYRYCTVQANA</sequence>
<reference evidence="1 2" key="1">
    <citation type="journal article" date="2019" name="Commun. Biol.">
        <title>The bagworm genome reveals a unique fibroin gene that provides high tensile strength.</title>
        <authorList>
            <person name="Kono N."/>
            <person name="Nakamura H."/>
            <person name="Ohtoshi R."/>
            <person name="Tomita M."/>
            <person name="Numata K."/>
            <person name="Arakawa K."/>
        </authorList>
    </citation>
    <scope>NUCLEOTIDE SEQUENCE [LARGE SCALE GENOMIC DNA]</scope>
</reference>
<dbReference type="Proteomes" id="UP000299102">
    <property type="component" value="Unassembled WGS sequence"/>
</dbReference>
<accession>A0A4C1WFV8</accession>
<evidence type="ECO:0000313" key="2">
    <source>
        <dbReference type="Proteomes" id="UP000299102"/>
    </source>
</evidence>
<comment type="caution">
    <text evidence="1">The sequence shown here is derived from an EMBL/GenBank/DDBJ whole genome shotgun (WGS) entry which is preliminary data.</text>
</comment>
<protein>
    <submittedName>
        <fullName evidence="1">Uncharacterized protein</fullName>
    </submittedName>
</protein>
<evidence type="ECO:0000313" key="1">
    <source>
        <dbReference type="EMBL" id="GBP49034.1"/>
    </source>
</evidence>
<dbReference type="EMBL" id="BGZK01000536">
    <property type="protein sequence ID" value="GBP49034.1"/>
    <property type="molecule type" value="Genomic_DNA"/>
</dbReference>
<name>A0A4C1WFV8_EUMVA</name>